<dbReference type="InterPro" id="IPR019910">
    <property type="entry name" value="Lucif-like_OxRdtase_MSMEG_4879"/>
</dbReference>
<evidence type="ECO:0000313" key="4">
    <source>
        <dbReference type="Proteomes" id="UP001597145"/>
    </source>
</evidence>
<dbReference type="InterPro" id="IPR050564">
    <property type="entry name" value="F420-G6PD/mer"/>
</dbReference>
<comment type="caution">
    <text evidence="3">The sequence shown here is derived from an EMBL/GenBank/DDBJ whole genome shotgun (WGS) entry which is preliminary data.</text>
</comment>
<dbReference type="Proteomes" id="UP001597145">
    <property type="component" value="Unassembled WGS sequence"/>
</dbReference>
<evidence type="ECO:0000256" key="1">
    <source>
        <dbReference type="ARBA" id="ARBA00023002"/>
    </source>
</evidence>
<dbReference type="RefSeq" id="WP_343975433.1">
    <property type="nucleotide sequence ID" value="NZ_BAAAJG010000008.1"/>
</dbReference>
<dbReference type="EC" id="1.-.-.-" evidence="3"/>
<dbReference type="InterPro" id="IPR011251">
    <property type="entry name" value="Luciferase-like_dom"/>
</dbReference>
<gene>
    <name evidence="3" type="ORF">ACFSCY_07370</name>
</gene>
<name>A0ABW4FGH6_9PSEU</name>
<reference evidence="4" key="1">
    <citation type="journal article" date="2019" name="Int. J. Syst. Evol. Microbiol.">
        <title>The Global Catalogue of Microorganisms (GCM) 10K type strain sequencing project: providing services to taxonomists for standard genome sequencing and annotation.</title>
        <authorList>
            <consortium name="The Broad Institute Genomics Platform"/>
            <consortium name="The Broad Institute Genome Sequencing Center for Infectious Disease"/>
            <person name="Wu L."/>
            <person name="Ma J."/>
        </authorList>
    </citation>
    <scope>NUCLEOTIDE SEQUENCE [LARGE SCALE GENOMIC DNA]</scope>
    <source>
        <strain evidence="4">JCM 12165</strain>
    </source>
</reference>
<sequence>MQIGMWIDDERPLAAVVESVEEAANLGFARVWFGQRAGWDALTLITAVGSRVPGIGLGTAVVLTWPQHPLALAGQALSTNAAVGGRLTLGIGPSHQPIVEGRYGYRWERPGQHVEDYLAALGPALTGEAGTIAVPGAARPPLLLAAHGPRLLRLAGERADGVITTWIGARGLAEHTVPAVRAAAAGRAAPQVVVGVIASLTHDPEAAREYVADRFGMASRMPSYRRSMDREGFAGPGDTVLAGDEAELEKAVRGFADAGATEFQLCAVGPEGDRARTVAFFGELARQLRA</sequence>
<dbReference type="NCBIfam" id="TIGR03564">
    <property type="entry name" value="F420_MSMEG_4879"/>
    <property type="match status" value="1"/>
</dbReference>
<evidence type="ECO:0000259" key="2">
    <source>
        <dbReference type="Pfam" id="PF00296"/>
    </source>
</evidence>
<organism evidence="3 4">
    <name type="scientific">Pseudonocardia aurantiaca</name>
    <dbReference type="NCBI Taxonomy" id="75290"/>
    <lineage>
        <taxon>Bacteria</taxon>
        <taxon>Bacillati</taxon>
        <taxon>Actinomycetota</taxon>
        <taxon>Actinomycetes</taxon>
        <taxon>Pseudonocardiales</taxon>
        <taxon>Pseudonocardiaceae</taxon>
        <taxon>Pseudonocardia</taxon>
    </lineage>
</organism>
<evidence type="ECO:0000313" key="3">
    <source>
        <dbReference type="EMBL" id="MFD1529258.1"/>
    </source>
</evidence>
<dbReference type="PANTHER" id="PTHR43244:SF1">
    <property type="entry name" value="5,10-METHYLENETETRAHYDROMETHANOPTERIN REDUCTASE"/>
    <property type="match status" value="1"/>
</dbReference>
<dbReference type="CDD" id="cd01097">
    <property type="entry name" value="Tetrahydromethanopterin_reductase"/>
    <property type="match status" value="1"/>
</dbReference>
<keyword evidence="4" id="KW-1185">Reference proteome</keyword>
<dbReference type="Gene3D" id="3.20.20.30">
    <property type="entry name" value="Luciferase-like domain"/>
    <property type="match status" value="1"/>
</dbReference>
<dbReference type="PANTHER" id="PTHR43244">
    <property type="match status" value="1"/>
</dbReference>
<keyword evidence="1 3" id="KW-0560">Oxidoreductase</keyword>
<dbReference type="GO" id="GO:0016491">
    <property type="term" value="F:oxidoreductase activity"/>
    <property type="evidence" value="ECO:0007669"/>
    <property type="project" value="UniProtKB-KW"/>
</dbReference>
<protein>
    <submittedName>
        <fullName evidence="3">TIGR03564 family F420-dependent LLM class oxidoreductase</fullName>
        <ecNumber evidence="3">1.-.-.-</ecNumber>
    </submittedName>
</protein>
<accession>A0ABW4FGH6</accession>
<dbReference type="EMBL" id="JBHUCP010000004">
    <property type="protein sequence ID" value="MFD1529258.1"/>
    <property type="molecule type" value="Genomic_DNA"/>
</dbReference>
<dbReference type="InterPro" id="IPR036661">
    <property type="entry name" value="Luciferase-like_sf"/>
</dbReference>
<proteinExistence type="predicted"/>
<dbReference type="Pfam" id="PF00296">
    <property type="entry name" value="Bac_luciferase"/>
    <property type="match status" value="1"/>
</dbReference>
<dbReference type="SUPFAM" id="SSF51679">
    <property type="entry name" value="Bacterial luciferase-like"/>
    <property type="match status" value="1"/>
</dbReference>
<feature type="domain" description="Luciferase-like" evidence="2">
    <location>
        <begin position="4"/>
        <end position="272"/>
    </location>
</feature>